<evidence type="ECO:0000313" key="3">
    <source>
        <dbReference type="Proteomes" id="UP000053562"/>
    </source>
</evidence>
<feature type="region of interest" description="Disordered" evidence="1">
    <location>
        <begin position="542"/>
        <end position="625"/>
    </location>
</feature>
<reference evidence="2 3" key="1">
    <citation type="submission" date="2011-08" db="EMBL/GenBank/DDBJ databases">
        <title>The Genome Sequence of Plasmodium vivax India VII.</title>
        <authorList>
            <consortium name="The Broad Institute Genome Sequencing Platform"/>
            <consortium name="The Broad Institute Genome Sequencing Center for Infectious Disease"/>
            <person name="Neafsey D."/>
            <person name="Carlton J."/>
            <person name="Barnwell J."/>
            <person name="Collins W."/>
            <person name="Escalante A."/>
            <person name="Mullikin J."/>
            <person name="Saul A."/>
            <person name="Guigo R."/>
            <person name="Camara F."/>
            <person name="Young S.K."/>
            <person name="Zeng Q."/>
            <person name="Gargeya S."/>
            <person name="Fitzgerald M."/>
            <person name="Haas B."/>
            <person name="Abouelleil A."/>
            <person name="Alvarado L."/>
            <person name="Arachchi H.M."/>
            <person name="Berlin A."/>
            <person name="Brown A."/>
            <person name="Chapman S.B."/>
            <person name="Chen Z."/>
            <person name="Dunbar C."/>
            <person name="Freedman E."/>
            <person name="Gearin G."/>
            <person name="Gellesch M."/>
            <person name="Goldberg J."/>
            <person name="Griggs A."/>
            <person name="Gujja S."/>
            <person name="Heiman D."/>
            <person name="Howarth C."/>
            <person name="Larson L."/>
            <person name="Lui A."/>
            <person name="MacDonald P.J.P."/>
            <person name="Montmayeur A."/>
            <person name="Murphy C."/>
            <person name="Neiman D."/>
            <person name="Pearson M."/>
            <person name="Priest M."/>
            <person name="Roberts A."/>
            <person name="Saif S."/>
            <person name="Shea T."/>
            <person name="Shenoy N."/>
            <person name="Sisk P."/>
            <person name="Stolte C."/>
            <person name="Sykes S."/>
            <person name="Wortman J."/>
            <person name="Nusbaum C."/>
            <person name="Birren B."/>
        </authorList>
    </citation>
    <scope>NUCLEOTIDE SEQUENCE [LARGE SCALE GENOMIC DNA]</scope>
    <source>
        <strain evidence="2 3">India VII</strain>
    </source>
</reference>
<feature type="region of interest" description="Disordered" evidence="1">
    <location>
        <begin position="19"/>
        <end position="98"/>
    </location>
</feature>
<dbReference type="OrthoDB" id="392684at2759"/>
<feature type="non-terminal residue" evidence="2">
    <location>
        <position position="1"/>
    </location>
</feature>
<name>A0A0J9V7Q7_PLAVI</name>
<proteinExistence type="predicted"/>
<evidence type="ECO:0000256" key="1">
    <source>
        <dbReference type="SAM" id="MobiDB-lite"/>
    </source>
</evidence>
<protein>
    <submittedName>
        <fullName evidence="2">Uncharacterized protein</fullName>
    </submittedName>
</protein>
<dbReference type="AlphaFoldDB" id="A0A0J9V7Q7"/>
<feature type="compositionally biased region" description="Polar residues" evidence="1">
    <location>
        <begin position="611"/>
        <end position="625"/>
    </location>
</feature>
<dbReference type="EMBL" id="KQ234215">
    <property type="protein sequence ID" value="KMZ82063.1"/>
    <property type="molecule type" value="Genomic_DNA"/>
</dbReference>
<organism evidence="2 3">
    <name type="scientific">Plasmodium vivax India VII</name>
    <dbReference type="NCBI Taxonomy" id="1077284"/>
    <lineage>
        <taxon>Eukaryota</taxon>
        <taxon>Sar</taxon>
        <taxon>Alveolata</taxon>
        <taxon>Apicomplexa</taxon>
        <taxon>Aconoidasida</taxon>
        <taxon>Haemosporida</taxon>
        <taxon>Plasmodiidae</taxon>
        <taxon>Plasmodium</taxon>
        <taxon>Plasmodium (Plasmodium)</taxon>
    </lineage>
</organism>
<gene>
    <name evidence="2" type="ORF">PVIIG_06483</name>
</gene>
<feature type="compositionally biased region" description="Acidic residues" evidence="1">
    <location>
        <begin position="576"/>
        <end position="610"/>
    </location>
</feature>
<sequence length="697" mass="79619">TGRLFDNVDLGTDAVVAAAAAPSGENQQGQRGVAPNEVQPGNNGSGSSGDENSEVSTHVDEESNASERIPQPDGSGLFSDTEYSDGSEKGKQTITPDESDLEIDTVHFKKVLVGNYRERNAYVMNRLRDTSKYMLPKADEMPEDRKLNRIRNMYNNRPTISGRTKYRRYADKEAGKNWKEISRVLKYAERIVSEIISCFKENNKFCPKYSTEYYYGKRIHSLFPQYRFSECKKIFFFFDKLQKNPIIEKSRDDYLETVLVDAEVENNDRSYIDTIKGCRKIILDIMSSIRKNIRDIGSADMKNKIKEYRERYRTSTEEGDGIYAEDHPYIVALKKIDDCFRELREKFLLVQHVINFFDYKMDRIIRTYASQLCYSYRFVHYWLHIITRLFTDVVQVWDLPEELPCQVFETCGEKKKVVVVRRKLVQIMKRFKKCVEDGSYKPHMYEQMVTVPDAYDIYKYTKIFYDQLCEVYRNLAGHEIRVVHDVHNDICARVYNLEPSSDFVYYVNRIIRRIGSTDPSQWPNHEEVLDLLLEDAGEIDNTAVNGSAGGNVLVDEDEGEGGNSAADEGEGGNSPADEEEEENSPADEEEEENSPTDEEEEENNAADEDAQTNATNGSHYDGNTSDSSYNCYGNRLDSIEDSAYYCDGMAYGSTENEACISYGAVPCLLDITRQIGSVSLSAPVENVSHESSRNIGV</sequence>
<accession>A0A0J9V7Q7</accession>
<dbReference type="Proteomes" id="UP000053562">
    <property type="component" value="Unassembled WGS sequence"/>
</dbReference>
<feature type="non-terminal residue" evidence="2">
    <location>
        <position position="697"/>
    </location>
</feature>
<evidence type="ECO:0000313" key="2">
    <source>
        <dbReference type="EMBL" id="KMZ82063.1"/>
    </source>
</evidence>